<keyword evidence="1 4" id="KW-0663">Pyridoxal phosphate</keyword>
<evidence type="ECO:0000313" key="7">
    <source>
        <dbReference type="Proteomes" id="UP000630923"/>
    </source>
</evidence>
<dbReference type="PANTHER" id="PTHR30244:SF9">
    <property type="entry name" value="PROTEIN RV3402C"/>
    <property type="match status" value="1"/>
</dbReference>
<evidence type="ECO:0000256" key="4">
    <source>
        <dbReference type="PIRSR" id="PIRSR000390-2"/>
    </source>
</evidence>
<dbReference type="PIRSF" id="PIRSF000390">
    <property type="entry name" value="PLP_StrS"/>
    <property type="match status" value="1"/>
</dbReference>
<dbReference type="SUPFAM" id="SSF53383">
    <property type="entry name" value="PLP-dependent transferases"/>
    <property type="match status" value="1"/>
</dbReference>
<name>A0A919APQ1_9PROT</name>
<dbReference type="EMBL" id="BNCI01000001">
    <property type="protein sequence ID" value="GHF19399.1"/>
    <property type="molecule type" value="Genomic_DNA"/>
</dbReference>
<dbReference type="GO" id="GO:0000271">
    <property type="term" value="P:polysaccharide biosynthetic process"/>
    <property type="evidence" value="ECO:0007669"/>
    <property type="project" value="TreeGrafter"/>
</dbReference>
<feature type="modified residue" description="N6-(pyridoxal phosphate)lysine" evidence="4">
    <location>
        <position position="196"/>
    </location>
</feature>
<dbReference type="GO" id="GO:0008483">
    <property type="term" value="F:transaminase activity"/>
    <property type="evidence" value="ECO:0007669"/>
    <property type="project" value="TreeGrafter"/>
</dbReference>
<evidence type="ECO:0008006" key="8">
    <source>
        <dbReference type="Google" id="ProtNLM"/>
    </source>
</evidence>
<dbReference type="GO" id="GO:0030170">
    <property type="term" value="F:pyridoxal phosphate binding"/>
    <property type="evidence" value="ECO:0007669"/>
    <property type="project" value="TreeGrafter"/>
</dbReference>
<feature type="active site" description="Proton acceptor" evidence="3">
    <location>
        <position position="196"/>
    </location>
</feature>
<comment type="similarity">
    <text evidence="2 5">Belongs to the DegT/DnrJ/EryC1 family.</text>
</comment>
<dbReference type="Gene3D" id="3.40.640.10">
    <property type="entry name" value="Type I PLP-dependent aspartate aminotransferase-like (Major domain)"/>
    <property type="match status" value="1"/>
</dbReference>
<keyword evidence="7" id="KW-1185">Reference proteome</keyword>
<dbReference type="Proteomes" id="UP000630923">
    <property type="component" value="Unassembled WGS sequence"/>
</dbReference>
<proteinExistence type="inferred from homology"/>
<sequence>MIQKHPTGEWRIKCLVPDLPSPEAVIPYLYEMSDNRWYANFGPINGRFEEACKKLLTTDGQTCFVSSFSSATAAMEVVLVAKGLERGAKVLVPSLTFPATALAVIRSGYEPVLSDIDPDSYQLTPEIAKACLAKSGGEDIAAVVPVAPYGIPVDIDAWEDFQVATGVPVLVDAAAAFPVQKPGRTIPVVYSLHATKPFGIGEGGLVACGEPAVIEKARLLSNFGFEHYEIVTPGSNAKMGEYYAAVGLVQLARREELEARRAHLWQKYCDVFAGASDKVHIIGSAGYSGGYSGGTVAIPANLLIETKVPIQKVVDACITKSIQTRHWYLPPLHSQQAFASCLQLGDGEKGLPLVADRLMQHMTGLPFHNFLSDDDIEEVAAVVLKATI</sequence>
<reference evidence="6" key="2">
    <citation type="submission" date="2020-09" db="EMBL/GenBank/DDBJ databases">
        <authorList>
            <person name="Sun Q."/>
            <person name="Kim S."/>
        </authorList>
    </citation>
    <scope>NUCLEOTIDE SEQUENCE</scope>
    <source>
        <strain evidence="6">KCTC 42590</strain>
    </source>
</reference>
<reference evidence="6" key="1">
    <citation type="journal article" date="2014" name="Int. J. Syst. Evol. Microbiol.">
        <title>Complete genome sequence of Corynebacterium casei LMG S-19264T (=DSM 44701T), isolated from a smear-ripened cheese.</title>
        <authorList>
            <consortium name="US DOE Joint Genome Institute (JGI-PGF)"/>
            <person name="Walter F."/>
            <person name="Albersmeier A."/>
            <person name="Kalinowski J."/>
            <person name="Ruckert C."/>
        </authorList>
    </citation>
    <scope>NUCLEOTIDE SEQUENCE</scope>
    <source>
        <strain evidence="6">KCTC 42590</strain>
    </source>
</reference>
<organism evidence="6 7">
    <name type="scientific">Kordiimonas sediminis</name>
    <dbReference type="NCBI Taxonomy" id="1735581"/>
    <lineage>
        <taxon>Bacteria</taxon>
        <taxon>Pseudomonadati</taxon>
        <taxon>Pseudomonadota</taxon>
        <taxon>Alphaproteobacteria</taxon>
        <taxon>Kordiimonadales</taxon>
        <taxon>Kordiimonadaceae</taxon>
        <taxon>Kordiimonas</taxon>
    </lineage>
</organism>
<dbReference type="InterPro" id="IPR015424">
    <property type="entry name" value="PyrdxlP-dep_Trfase"/>
</dbReference>
<evidence type="ECO:0000313" key="6">
    <source>
        <dbReference type="EMBL" id="GHF19399.1"/>
    </source>
</evidence>
<evidence type="ECO:0000256" key="3">
    <source>
        <dbReference type="PIRSR" id="PIRSR000390-1"/>
    </source>
</evidence>
<protein>
    <recommendedName>
        <fullName evidence="8">DegT/DnrJ/EryC1/StrS aminotransferase family protein</fullName>
    </recommendedName>
</protein>
<dbReference type="PANTHER" id="PTHR30244">
    <property type="entry name" value="TRANSAMINASE"/>
    <property type="match status" value="1"/>
</dbReference>
<dbReference type="Pfam" id="PF01041">
    <property type="entry name" value="DegT_DnrJ_EryC1"/>
    <property type="match status" value="1"/>
</dbReference>
<dbReference type="InterPro" id="IPR000653">
    <property type="entry name" value="DegT/StrS_aminotransferase"/>
</dbReference>
<dbReference type="RefSeq" id="WP_191250941.1">
    <property type="nucleotide sequence ID" value="NZ_BNCI01000001.1"/>
</dbReference>
<evidence type="ECO:0000256" key="2">
    <source>
        <dbReference type="ARBA" id="ARBA00037999"/>
    </source>
</evidence>
<gene>
    <name evidence="6" type="ORF">GCM10017044_12520</name>
</gene>
<evidence type="ECO:0000256" key="1">
    <source>
        <dbReference type="ARBA" id="ARBA00022898"/>
    </source>
</evidence>
<dbReference type="AlphaFoldDB" id="A0A919APQ1"/>
<accession>A0A919APQ1</accession>
<comment type="caution">
    <text evidence="6">The sequence shown here is derived from an EMBL/GenBank/DDBJ whole genome shotgun (WGS) entry which is preliminary data.</text>
</comment>
<dbReference type="InterPro" id="IPR015421">
    <property type="entry name" value="PyrdxlP-dep_Trfase_major"/>
</dbReference>
<evidence type="ECO:0000256" key="5">
    <source>
        <dbReference type="RuleBase" id="RU004508"/>
    </source>
</evidence>